<organism evidence="4 5">
    <name type="scientific">Roseovarius nanhaiticus</name>
    <dbReference type="NCBI Taxonomy" id="573024"/>
    <lineage>
        <taxon>Bacteria</taxon>
        <taxon>Pseudomonadati</taxon>
        <taxon>Pseudomonadota</taxon>
        <taxon>Alphaproteobacteria</taxon>
        <taxon>Rhodobacterales</taxon>
        <taxon>Roseobacteraceae</taxon>
        <taxon>Roseovarius</taxon>
    </lineage>
</organism>
<sequence length="1244" mass="132619">MDILQIRGENIASLARPFDISLDAPPLDGAGLFAITGQTGSGKSSLLDAMCLALYGECPRLSSAGVSDTVPDISGEALASSDPRTLLRRGAAASGYAIVRFRARSGEDYEASWSVRRAYGKASARLQAVERSVTRLSDGTVLENQKTAVNDRIVTLTGLTYDEFRRSVLLAQGDFDSFLSARTSERAAILEKVTGTQLYRDISKRVFAAHGEAERAVEDLEMKLGEHSVLTEEERADIEAELTALDTARREAAEVLKATIRDIDRHEALIAARTRSIEAAETEARARANWEARKDDTAELARLRRAARIRAEEAERRAAAEAKDLAETAIDEAARAVDAARAVKDTAEADWTKASAAQQQSEARFAELGPIWTRATTLDAEIKRAAEEEATAARAAEEAGAEAAEAKNALERGEADLTQRAARITDLQAAGDADAEGDALVAGWPILSDRLERRIAASHAGAKALEEVQRLKAGLAGAAERSAQITEATFEARAESARIEEGRTARTPRRDALRKAAPSERLTRLARSRDTLRTLADLARQHDEAARDAATCARDEATAAETIHSSEAAKTAAEQAQGRATAQIEALEAPAGLAEAALSSEAARLRLHLVDGQPCPVCNAVEHPVHEDDAARQLADDLRSRLGAARTAAREAAQEIAAATARIGAAQSLAQTSAERRVDTEARQARLAAEFHEARRAEAEGPLGGTLPDTPQDAGPALEQLAQRLDGWQKSLEADLAELEDLDRRAQEDEARIAALAASMRALQDEQAGLDAQNKSAERALGTAQSAAAAQAETVADLDRMLERDFAGLRLDWAQFGADGADALDAVSTRKEAHSKARAALEAALAERDEAKRRQETLEVGHSAAQTAWEKARAAHDVRADKTKALRAERAPLLGGEDTSAHRTYFNTRRKALQEQEKTANEARSAAASKLSSAEASLKAAQDTRDRAVARSAAAEAAWQGALAQAGLDAETAQALLGWSDPDIAALETAIDTARTAHLRAAEARDQRASDLAKLEAEGVPETPLPELQARRIAQEAAQTQRIEDEAGLRGRLKSDRDTRAKMAALVAQIAKAKARLDTLAAINAAIGSASGDRFSTIAQEVTLAILVEQANHHLTDIKPRYRLARGQGKLSLHVVDDDMAGEIRSTRSLSGGERFLVSLALALALGAVGGTGTISNTLFIDEGFGTLDAGSLDMAIDALEALQAQGRTIGVISHVQAMQDRIPVQIRIKSRGAGASEVVLDAG</sequence>
<feature type="region of interest" description="Disordered" evidence="2">
    <location>
        <begin position="693"/>
        <end position="714"/>
    </location>
</feature>
<proteinExistence type="predicted"/>
<keyword evidence="4" id="KW-0269">Exonuclease</keyword>
<keyword evidence="4" id="KW-0378">Hydrolase</keyword>
<feature type="coiled-coil region" evidence="1">
    <location>
        <begin position="297"/>
        <end position="350"/>
    </location>
</feature>
<dbReference type="PANTHER" id="PTHR32114:SF2">
    <property type="entry name" value="ABC TRANSPORTER ABCH.3"/>
    <property type="match status" value="1"/>
</dbReference>
<evidence type="ECO:0000256" key="2">
    <source>
        <dbReference type="SAM" id="MobiDB-lite"/>
    </source>
</evidence>
<feature type="domain" description="Rad50/SbcC-type AAA" evidence="3">
    <location>
        <begin position="6"/>
        <end position="216"/>
    </location>
</feature>
<feature type="coiled-coil region" evidence="1">
    <location>
        <begin position="834"/>
        <end position="861"/>
    </location>
</feature>
<dbReference type="RefSeq" id="WP_076533727.1">
    <property type="nucleotide sequence ID" value="NZ_FOAC01000005.1"/>
</dbReference>
<keyword evidence="5" id="KW-1185">Reference proteome</keyword>
<feature type="coiled-coil region" evidence="1">
    <location>
        <begin position="718"/>
        <end position="780"/>
    </location>
</feature>
<evidence type="ECO:0000313" key="4">
    <source>
        <dbReference type="EMBL" id="SIS16368.1"/>
    </source>
</evidence>
<name>A0A1N7GV97_9RHOB</name>
<dbReference type="PANTHER" id="PTHR32114">
    <property type="entry name" value="ABC TRANSPORTER ABCH.3"/>
    <property type="match status" value="1"/>
</dbReference>
<dbReference type="AlphaFoldDB" id="A0A1N7GV97"/>
<dbReference type="OrthoDB" id="9795626at2"/>
<protein>
    <submittedName>
        <fullName evidence="4">Exonuclease SbcC</fullName>
    </submittedName>
</protein>
<dbReference type="Proteomes" id="UP000186019">
    <property type="component" value="Unassembled WGS sequence"/>
</dbReference>
<keyword evidence="4" id="KW-0540">Nuclease</keyword>
<dbReference type="SUPFAM" id="SSF52540">
    <property type="entry name" value="P-loop containing nucleoside triphosphate hydrolases"/>
    <property type="match status" value="1"/>
</dbReference>
<dbReference type="Gene3D" id="3.40.50.300">
    <property type="entry name" value="P-loop containing nucleotide triphosphate hydrolases"/>
    <property type="match status" value="2"/>
</dbReference>
<dbReference type="EMBL" id="FTNV01000002">
    <property type="protein sequence ID" value="SIS16368.1"/>
    <property type="molecule type" value="Genomic_DNA"/>
</dbReference>
<keyword evidence="1" id="KW-0175">Coiled coil</keyword>
<evidence type="ECO:0000313" key="5">
    <source>
        <dbReference type="Proteomes" id="UP000186019"/>
    </source>
</evidence>
<gene>
    <name evidence="4" type="ORF">SAMN05421666_2103</name>
</gene>
<evidence type="ECO:0000259" key="3">
    <source>
        <dbReference type="Pfam" id="PF13476"/>
    </source>
</evidence>
<dbReference type="GO" id="GO:0016887">
    <property type="term" value="F:ATP hydrolysis activity"/>
    <property type="evidence" value="ECO:0007669"/>
    <property type="project" value="InterPro"/>
</dbReference>
<evidence type="ECO:0000256" key="1">
    <source>
        <dbReference type="SAM" id="Coils"/>
    </source>
</evidence>
<accession>A0A1N7GV97</accession>
<feature type="coiled-coil region" evidence="1">
    <location>
        <begin position="378"/>
        <end position="416"/>
    </location>
</feature>
<dbReference type="Pfam" id="PF13558">
    <property type="entry name" value="SbcC_Walker_B"/>
    <property type="match status" value="1"/>
</dbReference>
<dbReference type="STRING" id="573024.SAMN05216208_3403"/>
<reference evidence="4 5" key="1">
    <citation type="submission" date="2017-01" db="EMBL/GenBank/DDBJ databases">
        <authorList>
            <person name="Mah S.A."/>
            <person name="Swanson W.J."/>
            <person name="Moy G.W."/>
            <person name="Vacquier V.D."/>
        </authorList>
    </citation>
    <scope>NUCLEOTIDE SEQUENCE [LARGE SCALE GENOMIC DNA]</scope>
    <source>
        <strain evidence="4 5">DSM 29590</strain>
    </source>
</reference>
<dbReference type="GO" id="GO:0006302">
    <property type="term" value="P:double-strand break repair"/>
    <property type="evidence" value="ECO:0007669"/>
    <property type="project" value="InterPro"/>
</dbReference>
<dbReference type="GO" id="GO:0004527">
    <property type="term" value="F:exonuclease activity"/>
    <property type="evidence" value="ECO:0007669"/>
    <property type="project" value="UniProtKB-KW"/>
</dbReference>
<dbReference type="InterPro" id="IPR038729">
    <property type="entry name" value="Rad50/SbcC_AAA"/>
</dbReference>
<dbReference type="InterPro" id="IPR027417">
    <property type="entry name" value="P-loop_NTPase"/>
</dbReference>
<dbReference type="Pfam" id="PF13476">
    <property type="entry name" value="AAA_23"/>
    <property type="match status" value="1"/>
</dbReference>